<evidence type="ECO:0000256" key="1">
    <source>
        <dbReference type="ARBA" id="ARBA00006739"/>
    </source>
</evidence>
<dbReference type="SUPFAM" id="SSF53448">
    <property type="entry name" value="Nucleotide-diphospho-sugar transferases"/>
    <property type="match status" value="1"/>
</dbReference>
<dbReference type="Pfam" id="PF00535">
    <property type="entry name" value="Glycos_transf_2"/>
    <property type="match status" value="1"/>
</dbReference>
<dbReference type="PANTHER" id="PTHR22916">
    <property type="entry name" value="GLYCOSYLTRANSFERASE"/>
    <property type="match status" value="1"/>
</dbReference>
<dbReference type="EMBL" id="WOAA01000025">
    <property type="protein sequence ID" value="MUG68378.1"/>
    <property type="molecule type" value="Genomic_DNA"/>
</dbReference>
<dbReference type="Gene3D" id="3.90.550.10">
    <property type="entry name" value="Spore Coat Polysaccharide Biosynthesis Protein SpsA, Chain A"/>
    <property type="match status" value="1"/>
</dbReference>
<dbReference type="CDD" id="cd00761">
    <property type="entry name" value="Glyco_tranf_GTA_type"/>
    <property type="match status" value="1"/>
</dbReference>
<evidence type="ECO:0000313" key="6">
    <source>
        <dbReference type="Proteomes" id="UP000435177"/>
    </source>
</evidence>
<comment type="caution">
    <text evidence="5">The sequence shown here is derived from an EMBL/GenBank/DDBJ whole genome shotgun (WGS) entry which is preliminary data.</text>
</comment>
<dbReference type="RefSeq" id="WP_155618866.1">
    <property type="nucleotide sequence ID" value="NZ_WOAA01000025.1"/>
</dbReference>
<evidence type="ECO:0000256" key="3">
    <source>
        <dbReference type="ARBA" id="ARBA00022679"/>
    </source>
</evidence>
<proteinExistence type="inferred from homology"/>
<keyword evidence="3" id="KW-0808">Transferase</keyword>
<keyword evidence="6" id="KW-1185">Reference proteome</keyword>
<dbReference type="PANTHER" id="PTHR22916:SF51">
    <property type="entry name" value="GLYCOSYLTRANSFERASE EPSH-RELATED"/>
    <property type="match status" value="1"/>
</dbReference>
<evidence type="ECO:0000259" key="4">
    <source>
        <dbReference type="Pfam" id="PF00535"/>
    </source>
</evidence>
<protein>
    <submittedName>
        <fullName evidence="5">Glycosyltransferase</fullName>
    </submittedName>
</protein>
<organism evidence="5 6">
    <name type="scientific">Paenibacillus campinasensis</name>
    <dbReference type="NCBI Taxonomy" id="66347"/>
    <lineage>
        <taxon>Bacteria</taxon>
        <taxon>Bacillati</taxon>
        <taxon>Bacillota</taxon>
        <taxon>Bacilli</taxon>
        <taxon>Bacillales</taxon>
        <taxon>Paenibacillaceae</taxon>
        <taxon>Paenibacillus</taxon>
    </lineage>
</organism>
<accession>A0ABW9T4Y4</accession>
<evidence type="ECO:0000256" key="2">
    <source>
        <dbReference type="ARBA" id="ARBA00022676"/>
    </source>
</evidence>
<dbReference type="Proteomes" id="UP000435177">
    <property type="component" value="Unassembled WGS sequence"/>
</dbReference>
<gene>
    <name evidence="5" type="ORF">GNP94_20600</name>
</gene>
<reference evidence="5 6" key="1">
    <citation type="submission" date="2019-11" db="EMBL/GenBank/DDBJ databases">
        <title>Draft genome sequences of five Paenibacillus species of dairy origin.</title>
        <authorList>
            <person name="Olajide A.M."/>
            <person name="Chen S."/>
            <person name="Lapointe G."/>
        </authorList>
    </citation>
    <scope>NUCLEOTIDE SEQUENCE [LARGE SCALE GENOMIC DNA]</scope>
    <source>
        <strain evidence="5 6">3CS1</strain>
    </source>
</reference>
<comment type="similarity">
    <text evidence="1">Belongs to the glycosyltransferase 2 family.</text>
</comment>
<evidence type="ECO:0000313" key="5">
    <source>
        <dbReference type="EMBL" id="MUG68378.1"/>
    </source>
</evidence>
<name>A0ABW9T4Y4_9BACL</name>
<feature type="domain" description="Glycosyltransferase 2-like" evidence="4">
    <location>
        <begin position="6"/>
        <end position="133"/>
    </location>
</feature>
<keyword evidence="2" id="KW-0328">Glycosyltransferase</keyword>
<dbReference type="InterPro" id="IPR029044">
    <property type="entry name" value="Nucleotide-diphossugar_trans"/>
</dbReference>
<sequence length="550" mass="64666">MNYKISVIVPVYNVENYLEACLDSLVLQTLEDIEVIMINDGSTDQSGEIIDKYASRFSNFISVHKENKGLGHTRNCGIKLARGEYIAFLDSDDYVPSEGYKKLYEAAKYYDADIVLGKAVKFNSMESYEYDPIKGVYECTDYLTNIDIVPQLIHNGIVANKLHKREFVLNYDICFPESILYEDTFFSLKEYLLSNKTAVIPDTCYYWRIREDKNNLSISQTNSSLINLNDRLKINKMCDELIKELNPTEIVKKHWDFFKCRNLLASYSLMANKVPLFERQSFVNLLKTELKQFNDNILSMLDDELKLRFHAVINGYTESFSDVKELLKKKNEINTTSLLTYVNVNNGNIQLLPYDSKPLELTNQLFDVTESVPIIKGIDNIEFDCSIISIYGYAFKEFFEYLQDEFKYEVYFHHNGKEYELYTENMERRDLSYIYDGKYCFAGFKVTINILEILEHFNRNSIDKFELVLFIRFSNKKVSFETRMGRLNQLNKFINKPIKFKNMVVTIFENKNNNLNIRIEKANYITKLKVARKFLIRMKKNIYRLGRSEK</sequence>
<dbReference type="InterPro" id="IPR001173">
    <property type="entry name" value="Glyco_trans_2-like"/>
</dbReference>